<feature type="transmembrane region" description="Helical" evidence="7">
    <location>
        <begin position="348"/>
        <end position="370"/>
    </location>
</feature>
<sequence length="482" mass="53443">MKPAKIVLVAKREYFGQLRHWSFWMVTFGLPVILLMVGIVFFISFIYFVGHELREMNTEQRVPKVVGVVDPGQFLDLSAFEADEQSSGDPKRERVAKFVLEEMNLPAQFRTPFEEIMRLSNELEARYAYQSYPSVEAGEQALRDLEIRAVLFVDPAFRENFHSRLTYLNEEKTFSIPLDPIENQLSRNLIQARFEDAPVDALIEPLKSMETGFVAAQAVAEPESEEQGQADASAETGGASATADGTAEGEESAQEATVMDMGLGIFFASAMLMLVLVSTNRLLMGLVEEKQNRVLEVLLSSMSAEDLMGGKVIGLGAVALTQFGVWSMLGMLPMFMLFHGLDMSLYELVLFFIYFLFGYLLIAIIILGLGSLVSNAQEAGQWTGYLILLFIIPLYAIPFVAREPGTWIETFCTMFPFCSPVMAAFRIGVGTLGLGEAIISLAILGGTMYLSLRLMAKVFRLGILMTGSPPSPMKLVKLLREA</sequence>
<feature type="transmembrane region" description="Helical" evidence="7">
    <location>
        <begin position="312"/>
        <end position="336"/>
    </location>
</feature>
<dbReference type="InterPro" id="IPR051449">
    <property type="entry name" value="ABC-2_transporter_component"/>
</dbReference>
<dbReference type="PANTHER" id="PTHR30294:SF29">
    <property type="entry name" value="MULTIDRUG ABC TRANSPORTER PERMEASE YBHS-RELATED"/>
    <property type="match status" value="1"/>
</dbReference>
<feature type="compositionally biased region" description="Low complexity" evidence="6">
    <location>
        <begin position="230"/>
        <end position="246"/>
    </location>
</feature>
<evidence type="ECO:0000256" key="7">
    <source>
        <dbReference type="SAM" id="Phobius"/>
    </source>
</evidence>
<feature type="domain" description="ABC-2 type transporter transmembrane" evidence="8">
    <location>
        <begin position="21"/>
        <end position="450"/>
    </location>
</feature>
<dbReference type="InterPro" id="IPR013525">
    <property type="entry name" value="ABC2_TM"/>
</dbReference>
<dbReference type="GO" id="GO:0140359">
    <property type="term" value="F:ABC-type transporter activity"/>
    <property type="evidence" value="ECO:0007669"/>
    <property type="project" value="InterPro"/>
</dbReference>
<evidence type="ECO:0000256" key="4">
    <source>
        <dbReference type="ARBA" id="ARBA00022989"/>
    </source>
</evidence>
<evidence type="ECO:0000256" key="6">
    <source>
        <dbReference type="SAM" id="MobiDB-lite"/>
    </source>
</evidence>
<evidence type="ECO:0000259" key="8">
    <source>
        <dbReference type="Pfam" id="PF12698"/>
    </source>
</evidence>
<keyword evidence="10" id="KW-1185">Reference proteome</keyword>
<keyword evidence="3 7" id="KW-0812">Transmembrane</keyword>
<dbReference type="Proteomes" id="UP000664417">
    <property type="component" value="Unassembled WGS sequence"/>
</dbReference>
<feature type="transmembrane region" description="Helical" evidence="7">
    <location>
        <begin position="382"/>
        <end position="401"/>
    </location>
</feature>
<organism evidence="9 10">
    <name type="scientific">Acanthopleuribacter pedis</name>
    <dbReference type="NCBI Taxonomy" id="442870"/>
    <lineage>
        <taxon>Bacteria</taxon>
        <taxon>Pseudomonadati</taxon>
        <taxon>Acidobacteriota</taxon>
        <taxon>Holophagae</taxon>
        <taxon>Acanthopleuribacterales</taxon>
        <taxon>Acanthopleuribacteraceae</taxon>
        <taxon>Acanthopleuribacter</taxon>
    </lineage>
</organism>
<evidence type="ECO:0000313" key="10">
    <source>
        <dbReference type="Proteomes" id="UP000664417"/>
    </source>
</evidence>
<evidence type="ECO:0000313" key="9">
    <source>
        <dbReference type="EMBL" id="MBO1322777.1"/>
    </source>
</evidence>
<evidence type="ECO:0000256" key="3">
    <source>
        <dbReference type="ARBA" id="ARBA00022692"/>
    </source>
</evidence>
<dbReference type="PANTHER" id="PTHR30294">
    <property type="entry name" value="MEMBRANE COMPONENT OF ABC TRANSPORTER YHHJ-RELATED"/>
    <property type="match status" value="1"/>
</dbReference>
<name>A0A8J7QA64_9BACT</name>
<dbReference type="RefSeq" id="WP_207862748.1">
    <property type="nucleotide sequence ID" value="NZ_JAFREP010000042.1"/>
</dbReference>
<proteinExistence type="predicted"/>
<keyword evidence="2" id="KW-1003">Cell membrane</keyword>
<comment type="subcellular location">
    <subcellularLocation>
        <location evidence="1">Cell membrane</location>
        <topology evidence="1">Multi-pass membrane protein</topology>
    </subcellularLocation>
</comment>
<dbReference type="GO" id="GO:0005886">
    <property type="term" value="C:plasma membrane"/>
    <property type="evidence" value="ECO:0007669"/>
    <property type="project" value="UniProtKB-SubCell"/>
</dbReference>
<dbReference type="Pfam" id="PF12698">
    <property type="entry name" value="ABC2_membrane_3"/>
    <property type="match status" value="1"/>
</dbReference>
<reference evidence="9" key="1">
    <citation type="submission" date="2021-03" db="EMBL/GenBank/DDBJ databases">
        <authorList>
            <person name="Wang G."/>
        </authorList>
    </citation>
    <scope>NUCLEOTIDE SEQUENCE</scope>
    <source>
        <strain evidence="9">KCTC 12899</strain>
    </source>
</reference>
<feature type="transmembrane region" description="Helical" evidence="7">
    <location>
        <begin position="21"/>
        <end position="49"/>
    </location>
</feature>
<comment type="caution">
    <text evidence="9">The sequence shown here is derived from an EMBL/GenBank/DDBJ whole genome shotgun (WGS) entry which is preliminary data.</text>
</comment>
<feature type="transmembrane region" description="Helical" evidence="7">
    <location>
        <begin position="421"/>
        <end position="450"/>
    </location>
</feature>
<feature type="transmembrane region" description="Helical" evidence="7">
    <location>
        <begin position="261"/>
        <end position="283"/>
    </location>
</feature>
<dbReference type="EMBL" id="JAFREP010000042">
    <property type="protein sequence ID" value="MBO1322777.1"/>
    <property type="molecule type" value="Genomic_DNA"/>
</dbReference>
<keyword evidence="5 7" id="KW-0472">Membrane</keyword>
<accession>A0A8J7QA64</accession>
<evidence type="ECO:0000256" key="2">
    <source>
        <dbReference type="ARBA" id="ARBA00022475"/>
    </source>
</evidence>
<dbReference type="AlphaFoldDB" id="A0A8J7QA64"/>
<feature type="region of interest" description="Disordered" evidence="6">
    <location>
        <begin position="219"/>
        <end position="253"/>
    </location>
</feature>
<evidence type="ECO:0000256" key="5">
    <source>
        <dbReference type="ARBA" id="ARBA00023136"/>
    </source>
</evidence>
<keyword evidence="4 7" id="KW-1133">Transmembrane helix</keyword>
<protein>
    <submittedName>
        <fullName evidence="9">ABC transporter permease</fullName>
    </submittedName>
</protein>
<evidence type="ECO:0000256" key="1">
    <source>
        <dbReference type="ARBA" id="ARBA00004651"/>
    </source>
</evidence>
<gene>
    <name evidence="9" type="ORF">J3U88_30170</name>
</gene>